<organism evidence="2 3">
    <name type="scientific">Thalassorhabdus alkalitolerans</name>
    <dbReference type="NCBI Taxonomy" id="2282697"/>
    <lineage>
        <taxon>Bacteria</taxon>
        <taxon>Bacillati</taxon>
        <taxon>Bacillota</taxon>
        <taxon>Bacilli</taxon>
        <taxon>Bacillales</taxon>
        <taxon>Bacillaceae</taxon>
        <taxon>Thalassorhabdus</taxon>
    </lineage>
</organism>
<dbReference type="RefSeq" id="WP_269758335.1">
    <property type="nucleotide sequence ID" value="NZ_JBHSOZ010000004.1"/>
</dbReference>
<dbReference type="CDD" id="cd02219">
    <property type="entry name" value="cupin_YjlB-like"/>
    <property type="match status" value="1"/>
</dbReference>
<evidence type="ECO:0000259" key="1">
    <source>
        <dbReference type="Pfam" id="PF07883"/>
    </source>
</evidence>
<dbReference type="Pfam" id="PF07883">
    <property type="entry name" value="Cupin_2"/>
    <property type="match status" value="1"/>
</dbReference>
<sequence length="171" mass="19487">MVYSLHDFQVKAVFFNEDGNIPNNPTLPMLYYPMVLDEDDSIMEIFERNNWRNSWTGSVLPYHHYHSNSHEVLGVQKGTAAIMFGGEHGEEMHVKRGDVVILPAGCGHKKLKASTDFEVVGAYPDGKDYDMKTQKDPVSQEVWNNIKDVKLPKADPVFGKDGPLIERWHQD</sequence>
<dbReference type="PIRSF" id="PIRSF019307">
    <property type="entry name" value="UCP019307"/>
    <property type="match status" value="1"/>
</dbReference>
<dbReference type="InterPro" id="IPR014710">
    <property type="entry name" value="RmlC-like_jellyroll"/>
</dbReference>
<gene>
    <name evidence="2" type="ORF">ACFPU1_10235</name>
</gene>
<dbReference type="Gene3D" id="2.60.120.10">
    <property type="entry name" value="Jelly Rolls"/>
    <property type="match status" value="1"/>
</dbReference>
<dbReference type="EMBL" id="JBHSOZ010000004">
    <property type="protein sequence ID" value="MFC5713163.1"/>
    <property type="molecule type" value="Genomic_DNA"/>
</dbReference>
<dbReference type="Proteomes" id="UP001596142">
    <property type="component" value="Unassembled WGS sequence"/>
</dbReference>
<proteinExistence type="predicted"/>
<name>A0ABW0YL38_9BACI</name>
<keyword evidence="3" id="KW-1185">Reference proteome</keyword>
<dbReference type="InterPro" id="IPR011051">
    <property type="entry name" value="RmlC_Cupin_sf"/>
</dbReference>
<dbReference type="InterPro" id="IPR047121">
    <property type="entry name" value="YjiB-like"/>
</dbReference>
<accession>A0ABW0YL38</accession>
<evidence type="ECO:0000313" key="3">
    <source>
        <dbReference type="Proteomes" id="UP001596142"/>
    </source>
</evidence>
<dbReference type="PANTHER" id="PTHR36448">
    <property type="entry name" value="BLR7373 PROTEIN"/>
    <property type="match status" value="1"/>
</dbReference>
<dbReference type="PANTHER" id="PTHR36448:SF2">
    <property type="entry name" value="CUPIN TYPE-1 DOMAIN-CONTAINING PROTEIN"/>
    <property type="match status" value="1"/>
</dbReference>
<comment type="caution">
    <text evidence="2">The sequence shown here is derived from an EMBL/GenBank/DDBJ whole genome shotgun (WGS) entry which is preliminary data.</text>
</comment>
<dbReference type="SUPFAM" id="SSF51182">
    <property type="entry name" value="RmlC-like cupins"/>
    <property type="match status" value="1"/>
</dbReference>
<feature type="domain" description="Cupin type-2" evidence="1">
    <location>
        <begin position="63"/>
        <end position="109"/>
    </location>
</feature>
<evidence type="ECO:0000313" key="2">
    <source>
        <dbReference type="EMBL" id="MFC5713163.1"/>
    </source>
</evidence>
<dbReference type="InterPro" id="IPR014500">
    <property type="entry name" value="UCP019307_cupin"/>
</dbReference>
<reference evidence="3" key="1">
    <citation type="journal article" date="2019" name="Int. J. Syst. Evol. Microbiol.">
        <title>The Global Catalogue of Microorganisms (GCM) 10K type strain sequencing project: providing services to taxonomists for standard genome sequencing and annotation.</title>
        <authorList>
            <consortium name="The Broad Institute Genomics Platform"/>
            <consortium name="The Broad Institute Genome Sequencing Center for Infectious Disease"/>
            <person name="Wu L."/>
            <person name="Ma J."/>
        </authorList>
    </citation>
    <scope>NUCLEOTIDE SEQUENCE [LARGE SCALE GENOMIC DNA]</scope>
    <source>
        <strain evidence="3">CECT 7184</strain>
    </source>
</reference>
<dbReference type="InterPro" id="IPR013096">
    <property type="entry name" value="Cupin_2"/>
</dbReference>
<protein>
    <submittedName>
        <fullName evidence="2">Cupin domain-containing protein</fullName>
    </submittedName>
</protein>